<keyword evidence="3" id="KW-0479">Metal-binding</keyword>
<keyword evidence="7" id="KW-1185">Reference proteome</keyword>
<feature type="domain" description="DNA/pantothenate metabolism flavoprotein C-terminal" evidence="5">
    <location>
        <begin position="178"/>
        <end position="384"/>
    </location>
</feature>
<dbReference type="NCBIfam" id="TIGR00521">
    <property type="entry name" value="coaBC_dfp"/>
    <property type="match status" value="1"/>
</dbReference>
<dbReference type="EC" id="6.3.2.5" evidence="3"/>
<dbReference type="GeneID" id="9131696"/>
<dbReference type="PANTHER" id="PTHR14359:SF6">
    <property type="entry name" value="PHOSPHOPANTOTHENOYLCYSTEINE DECARBOXYLASE"/>
    <property type="match status" value="1"/>
</dbReference>
<keyword evidence="3" id="KW-0288">FMN</keyword>
<dbReference type="InterPro" id="IPR005252">
    <property type="entry name" value="CoaBC"/>
</dbReference>
<dbReference type="Gene3D" id="3.40.50.1950">
    <property type="entry name" value="Flavin prenyltransferase-like"/>
    <property type="match status" value="1"/>
</dbReference>
<dbReference type="HAMAP" id="MF_02225">
    <property type="entry name" value="CoaBC"/>
    <property type="match status" value="1"/>
</dbReference>
<gene>
    <name evidence="3" type="primary">coaBC</name>
    <name evidence="6" type="ordered locus">Metin_0689</name>
</gene>
<dbReference type="Pfam" id="PF04127">
    <property type="entry name" value="DFP"/>
    <property type="match status" value="1"/>
</dbReference>
<evidence type="ECO:0000256" key="3">
    <source>
        <dbReference type="HAMAP-Rule" id="MF_02225"/>
    </source>
</evidence>
<dbReference type="GO" id="GO:0046872">
    <property type="term" value="F:metal ion binding"/>
    <property type="evidence" value="ECO:0007669"/>
    <property type="project" value="UniProtKB-KW"/>
</dbReference>
<dbReference type="EMBL" id="CP002009">
    <property type="protein sequence ID" value="ADG13356.1"/>
    <property type="molecule type" value="Genomic_DNA"/>
</dbReference>
<dbReference type="GO" id="GO:0071513">
    <property type="term" value="C:phosphopantothenoylcysteine decarboxylase complex"/>
    <property type="evidence" value="ECO:0007669"/>
    <property type="project" value="TreeGrafter"/>
</dbReference>
<protein>
    <recommendedName>
        <fullName evidence="3">Coenzyme A biosynthesis bifunctional protein CoaBC</fullName>
    </recommendedName>
    <alternativeName>
        <fullName evidence="3">DNA/pantothenate metabolism flavoprotein</fullName>
    </alternativeName>
    <alternativeName>
        <fullName evidence="3">Phosphopantothenoylcysteine synthetase/decarboxylase</fullName>
        <shortName evidence="3">PPCS-PPCDC</shortName>
    </alternativeName>
    <domain>
        <recommendedName>
            <fullName evidence="3">Phosphopantothenoylcysteine decarboxylase</fullName>
            <shortName evidence="3">PPC decarboxylase</shortName>
            <shortName evidence="3">PPC-DC</shortName>
            <ecNumber evidence="3">4.1.1.36</ecNumber>
        </recommendedName>
        <alternativeName>
            <fullName evidence="3">CoaC</fullName>
        </alternativeName>
    </domain>
    <domain>
        <recommendedName>
            <fullName evidence="3">Phosphopantothenate--cysteine ligase</fullName>
            <ecNumber evidence="3">6.3.2.5</ecNumber>
        </recommendedName>
        <alternativeName>
            <fullName evidence="3">CoaB</fullName>
        </alternativeName>
        <alternativeName>
            <fullName evidence="3">Phosphopantothenoylcysteine synthetase</fullName>
            <shortName evidence="3">PPC synthetase</shortName>
            <shortName evidence="3">PPC-S</shortName>
        </alternativeName>
    </domain>
</protein>
<feature type="domain" description="Flavoprotein" evidence="4">
    <location>
        <begin position="18"/>
        <end position="172"/>
    </location>
</feature>
<keyword evidence="3" id="KW-0460">Magnesium</keyword>
<dbReference type="eggNOG" id="arCOG01704">
    <property type="taxonomic scope" value="Archaea"/>
</dbReference>
<comment type="catalytic activity">
    <reaction evidence="3">
        <text>(R)-4'-phosphopantothenate + L-cysteine + CTP = N-[(R)-4-phosphopantothenoyl]-L-cysteine + CMP + diphosphate + H(+)</text>
        <dbReference type="Rhea" id="RHEA:19397"/>
        <dbReference type="ChEBI" id="CHEBI:10986"/>
        <dbReference type="ChEBI" id="CHEBI:15378"/>
        <dbReference type="ChEBI" id="CHEBI:33019"/>
        <dbReference type="ChEBI" id="CHEBI:35235"/>
        <dbReference type="ChEBI" id="CHEBI:37563"/>
        <dbReference type="ChEBI" id="CHEBI:59458"/>
        <dbReference type="ChEBI" id="CHEBI:60377"/>
        <dbReference type="EC" id="6.3.2.5"/>
    </reaction>
</comment>
<evidence type="ECO:0000259" key="5">
    <source>
        <dbReference type="Pfam" id="PF04127"/>
    </source>
</evidence>
<evidence type="ECO:0000313" key="6">
    <source>
        <dbReference type="EMBL" id="ADG13356.1"/>
    </source>
</evidence>
<dbReference type="GO" id="GO:0010181">
    <property type="term" value="F:FMN binding"/>
    <property type="evidence" value="ECO:0007669"/>
    <property type="project" value="UniProtKB-UniRule"/>
</dbReference>
<comment type="pathway">
    <text evidence="3">Cofactor biosynthesis; coenzyme A biosynthesis.</text>
</comment>
<dbReference type="KEGG" id="mif:Metin_0689"/>
<comment type="caution">
    <text evidence="3">Lacks conserved residue(s) required for the propagation of feature annotation.</text>
</comment>
<dbReference type="InterPro" id="IPR036551">
    <property type="entry name" value="Flavin_trans-like"/>
</dbReference>
<dbReference type="HOGENOM" id="CLU_033319_0_3_2"/>
<dbReference type="SUPFAM" id="SSF102645">
    <property type="entry name" value="CoaB-like"/>
    <property type="match status" value="1"/>
</dbReference>
<keyword evidence="3" id="KW-0511">Multifunctional enzyme</keyword>
<dbReference type="SUPFAM" id="SSF52507">
    <property type="entry name" value="Homo-oligomeric flavin-containing Cys decarboxylases, HFCD"/>
    <property type="match status" value="1"/>
</dbReference>
<dbReference type="UniPathway" id="UPA00241"/>
<comment type="similarity">
    <text evidence="3">In the N-terminal section; belongs to the HFCD (homo-oligomeric flavin containing Cys decarboxylase) superfamily.</text>
</comment>
<name>D5VS03_METIM</name>
<keyword evidence="3" id="KW-0285">Flavoprotein</keyword>
<sequence>MHPTKLLRGSKTRYLENKKILVGLTSSIAIIEAPKLMRELIRHGAEVYCIATEETKKIIGEEALKFGCGNKVYYEITGDLEHISLYNECDLYLIIATANTISKLANKIADNIVTTTYLMFKDKPVLVVPVMHINMYESIKENLDKLKYITPKIEEGKIKIDIERIVKEVIDKIGNKFEKKVLILNGSTVEFIDDVRVITNLSSGKMGIALAEAFLREGYEVYIIMGLGEEVPYYIKSFKVLTSEEMLKKALELGEEVDIIISCAAISDFVPEKKEGKISSDVEEITIKLRRNIKVLKKLRERFKDKIIVGFKAEYNVDEKELIERAKRRLEEYGLDIIIANDLSKNYFGSDNIEAYIIKKYGEVKKCHGSKKEVAKLIVSEVKQL</sequence>
<dbReference type="InterPro" id="IPR003382">
    <property type="entry name" value="Flavoprotein"/>
</dbReference>
<dbReference type="PANTHER" id="PTHR14359">
    <property type="entry name" value="HOMO-OLIGOMERIC FLAVIN CONTAINING CYS DECARBOXYLASE FAMILY"/>
    <property type="match status" value="1"/>
</dbReference>
<comment type="cofactor">
    <cofactor evidence="3">
        <name>Mg(2+)</name>
        <dbReference type="ChEBI" id="CHEBI:18420"/>
    </cofactor>
</comment>
<comment type="catalytic activity">
    <reaction evidence="3">
        <text>N-[(R)-4-phosphopantothenoyl]-L-cysteine + H(+) = (R)-4'-phosphopantetheine + CO2</text>
        <dbReference type="Rhea" id="RHEA:16793"/>
        <dbReference type="ChEBI" id="CHEBI:15378"/>
        <dbReference type="ChEBI" id="CHEBI:16526"/>
        <dbReference type="ChEBI" id="CHEBI:59458"/>
        <dbReference type="ChEBI" id="CHEBI:61723"/>
        <dbReference type="EC" id="4.1.1.36"/>
    </reaction>
</comment>
<dbReference type="Gene3D" id="3.40.50.10300">
    <property type="entry name" value="CoaB-like"/>
    <property type="match status" value="1"/>
</dbReference>
<evidence type="ECO:0000256" key="2">
    <source>
        <dbReference type="ARBA" id="ARBA00023239"/>
    </source>
</evidence>
<keyword evidence="3 6" id="KW-0436">Ligase</keyword>
<comment type="cofactor">
    <cofactor evidence="3">
        <name>FMN</name>
        <dbReference type="ChEBI" id="CHEBI:58210"/>
    </cofactor>
    <text evidence="3">Binds 1 FMN per subunit.</text>
</comment>
<dbReference type="RefSeq" id="WP_013100102.1">
    <property type="nucleotide sequence ID" value="NC_014122.1"/>
</dbReference>
<feature type="region of interest" description="Phosphopantothenate--cysteine ligase" evidence="3">
    <location>
        <begin position="181"/>
        <end position="385"/>
    </location>
</feature>
<dbReference type="Proteomes" id="UP000002061">
    <property type="component" value="Chromosome"/>
</dbReference>
<accession>D5VS03</accession>
<dbReference type="STRING" id="573063.Metin_0689"/>
<dbReference type="AlphaFoldDB" id="D5VS03"/>
<dbReference type="GO" id="GO:0015937">
    <property type="term" value="P:coenzyme A biosynthetic process"/>
    <property type="evidence" value="ECO:0007669"/>
    <property type="project" value="UniProtKB-UniRule"/>
</dbReference>
<comment type="function">
    <text evidence="3">Catalyzes two sequential steps in the biosynthesis of coenzyme A. In the first step cysteine is conjugated to 4'-phosphopantothenate to form 4-phosphopantothenoylcysteine. In the second step the latter compound is decarboxylated to form 4'-phosphopantotheine.</text>
</comment>
<dbReference type="InterPro" id="IPR007085">
    <property type="entry name" value="DNA/pantothenate-metab_flavo_C"/>
</dbReference>
<feature type="binding site" evidence="3">
    <location>
        <position position="268"/>
    </location>
    <ligand>
        <name>CTP</name>
        <dbReference type="ChEBI" id="CHEBI:37563"/>
    </ligand>
</feature>
<dbReference type="EC" id="4.1.1.36" evidence="3"/>
<dbReference type="GO" id="GO:0004632">
    <property type="term" value="F:phosphopantothenate--cysteine ligase activity"/>
    <property type="evidence" value="ECO:0007669"/>
    <property type="project" value="UniProtKB-UniRule"/>
</dbReference>
<evidence type="ECO:0000256" key="1">
    <source>
        <dbReference type="ARBA" id="ARBA00022793"/>
    </source>
</evidence>
<reference evidence="6" key="1">
    <citation type="submission" date="2010-04" db="EMBL/GenBank/DDBJ databases">
        <title>Complete sequence of Methanocaldococcus infernus ME.</title>
        <authorList>
            <consortium name="US DOE Joint Genome Institute"/>
            <person name="Lucas S."/>
            <person name="Copeland A."/>
            <person name="Lapidus A."/>
            <person name="Cheng J.-F."/>
            <person name="Bruce D."/>
            <person name="Goodwin L."/>
            <person name="Pitluck S."/>
            <person name="Munk A.C."/>
            <person name="Detter J.C."/>
            <person name="Han C."/>
            <person name="Tapia R."/>
            <person name="Land M."/>
            <person name="Hauser L."/>
            <person name="Kyrpides N."/>
            <person name="Mikhailova N."/>
            <person name="Sieprawska-Lupa M."/>
            <person name="Whitman W.B."/>
            <person name="Woyke T."/>
        </authorList>
    </citation>
    <scope>NUCLEOTIDE SEQUENCE [LARGE SCALE GENOMIC DNA]</scope>
    <source>
        <strain evidence="6">ME</strain>
    </source>
</reference>
<feature type="binding site" evidence="3">
    <location>
        <position position="277"/>
    </location>
    <ligand>
        <name>CTP</name>
        <dbReference type="ChEBI" id="CHEBI:37563"/>
    </ligand>
</feature>
<keyword evidence="2 3" id="KW-0456">Lyase</keyword>
<feature type="region of interest" description="Phosphopantothenoylcysteine decarboxylase" evidence="3">
    <location>
        <begin position="1"/>
        <end position="180"/>
    </location>
</feature>
<comment type="similarity">
    <text evidence="3">In the C-terminal section; belongs to the PPC synthetase family.</text>
</comment>
<dbReference type="OrthoDB" id="10536at2157"/>
<organism evidence="6 7">
    <name type="scientific">Methanocaldococcus infernus (strain DSM 11812 / JCM 15783 / ME)</name>
    <dbReference type="NCBI Taxonomy" id="573063"/>
    <lineage>
        <taxon>Archaea</taxon>
        <taxon>Methanobacteriati</taxon>
        <taxon>Methanobacteriota</taxon>
        <taxon>Methanomada group</taxon>
        <taxon>Methanococci</taxon>
        <taxon>Methanococcales</taxon>
        <taxon>Methanocaldococcaceae</taxon>
        <taxon>Methanocaldococcus</taxon>
    </lineage>
</organism>
<keyword evidence="1 3" id="KW-0210">Decarboxylase</keyword>
<dbReference type="Pfam" id="PF02441">
    <property type="entry name" value="Flavoprotein"/>
    <property type="match status" value="1"/>
</dbReference>
<proteinExistence type="inferred from homology"/>
<feature type="binding site" evidence="3">
    <location>
        <position position="311"/>
    </location>
    <ligand>
        <name>CTP</name>
        <dbReference type="ChEBI" id="CHEBI:37563"/>
    </ligand>
</feature>
<evidence type="ECO:0000313" key="7">
    <source>
        <dbReference type="Proteomes" id="UP000002061"/>
    </source>
</evidence>
<dbReference type="GO" id="GO:0015941">
    <property type="term" value="P:pantothenate catabolic process"/>
    <property type="evidence" value="ECO:0007669"/>
    <property type="project" value="InterPro"/>
</dbReference>
<dbReference type="InterPro" id="IPR035929">
    <property type="entry name" value="CoaB-like_sf"/>
</dbReference>
<evidence type="ECO:0000259" key="4">
    <source>
        <dbReference type="Pfam" id="PF02441"/>
    </source>
</evidence>
<dbReference type="GO" id="GO:0004633">
    <property type="term" value="F:phosphopantothenoylcysteine decarboxylase activity"/>
    <property type="evidence" value="ECO:0007669"/>
    <property type="project" value="UniProtKB-UniRule"/>
</dbReference>